<evidence type="ECO:0000256" key="1">
    <source>
        <dbReference type="SAM" id="Phobius"/>
    </source>
</evidence>
<proteinExistence type="predicted"/>
<accession>A0AA97FEF9</accession>
<keyword evidence="1" id="KW-1133">Transmembrane helix</keyword>
<sequence length="174" mass="18907">MVSLDDSGQLFTIEGLTAALLMVATAYIVLGTGMVLTPGDVHISDMQLKQMGDDALLVMDTKNSADETSQLETLVKNMSAGGATAAAAKEQFGLRLKELLKKGTGATYIVDSISYSSKIYYRNGDIIESDDFSDPVISSDNPAKRPAIRCGRYVNTEYKGSDRVVRVEVLLWRE</sequence>
<protein>
    <submittedName>
        <fullName evidence="2">Uncharacterized protein</fullName>
    </submittedName>
</protein>
<dbReference type="Proteomes" id="UP001301797">
    <property type="component" value="Chromosome"/>
</dbReference>
<keyword evidence="1" id="KW-0812">Transmembrane</keyword>
<dbReference type="InterPro" id="IPR055712">
    <property type="entry name" value="DUF7288"/>
</dbReference>
<dbReference type="RefSeq" id="WP_317136155.1">
    <property type="nucleotide sequence ID" value="NZ_CP043875.1"/>
</dbReference>
<dbReference type="EMBL" id="CP043875">
    <property type="protein sequence ID" value="WOF16729.1"/>
    <property type="molecule type" value="Genomic_DNA"/>
</dbReference>
<keyword evidence="3" id="KW-1185">Reference proteome</keyword>
<evidence type="ECO:0000313" key="2">
    <source>
        <dbReference type="EMBL" id="WOF16729.1"/>
    </source>
</evidence>
<name>A0AA97FEF9_9EURY</name>
<reference evidence="2 3" key="1">
    <citation type="submission" date="2019-09" db="EMBL/GenBank/DDBJ databases">
        <title>The complete genome of Methanoplanus sp. FWC-SCC4.</title>
        <authorList>
            <person name="Chen S.-C."/>
            <person name="Zhou Y.-Z."/>
            <person name="Lai M.-C."/>
        </authorList>
    </citation>
    <scope>NUCLEOTIDE SEQUENCE [LARGE SCALE GENOMIC DNA]</scope>
    <source>
        <strain evidence="2 3">FWC-SCC4</strain>
    </source>
</reference>
<keyword evidence="1" id="KW-0472">Membrane</keyword>
<organism evidence="2 3">
    <name type="scientific">Methanochimaera problematica</name>
    <dbReference type="NCBI Taxonomy" id="2609417"/>
    <lineage>
        <taxon>Archaea</taxon>
        <taxon>Methanobacteriati</taxon>
        <taxon>Methanobacteriota</taxon>
        <taxon>Stenosarchaea group</taxon>
        <taxon>Methanomicrobia</taxon>
        <taxon>Methanomicrobiales</taxon>
        <taxon>Methanomicrobiaceae</taxon>
        <taxon>Methanochimaera</taxon>
    </lineage>
</organism>
<feature type="transmembrane region" description="Helical" evidence="1">
    <location>
        <begin position="15"/>
        <end position="36"/>
    </location>
</feature>
<dbReference type="AlphaFoldDB" id="A0AA97FEF9"/>
<dbReference type="KEGG" id="mefw:F1737_08515"/>
<gene>
    <name evidence="2" type="ORF">F1737_08515</name>
</gene>
<evidence type="ECO:0000313" key="3">
    <source>
        <dbReference type="Proteomes" id="UP001301797"/>
    </source>
</evidence>
<dbReference type="GeneID" id="85230200"/>
<dbReference type="Pfam" id="PF23959">
    <property type="entry name" value="DUF7288"/>
    <property type="match status" value="1"/>
</dbReference>